<sequence>MEVIGACSAMAIEEEKECKKETKSKEISWDSWKQRGIIGVAALTGGTLMAITGGLAAPAIAVGFTALAPTLGALVPVIRAGGFAAAATATGSVAGSVAVAASLRGLQQLLELDLQEAKWLEELQTSKNLNSKPLEKTTTKAYVLQWETENLIAVGHAVQDWLTSKIAVAEALLAGLVERVVLLGAPLSIKNENWESARKMVAGRFVNAYSTSDWTLGIAFRASLLSQGLAGIRHVDVPGIENAKLQRRRQELTKTTPDQPVDDEAVYYKVAGDCPKGCVYSLRSLWRKKRRYVDPDASTSQVLAQRGMDNFMILRYFYGCCRTMRIVVFYGYLGILNIYYT</sequence>
<evidence type="ECO:0000256" key="1">
    <source>
        <dbReference type="ARBA" id="ARBA00004141"/>
    </source>
</evidence>
<feature type="transmembrane region" description="Helical" evidence="5">
    <location>
        <begin position="80"/>
        <end position="103"/>
    </location>
</feature>
<keyword evidence="3 5" id="KW-1133">Transmembrane helix</keyword>
<evidence type="ECO:0000313" key="6">
    <source>
        <dbReference type="EMBL" id="KAK9098065.1"/>
    </source>
</evidence>
<keyword evidence="2 5" id="KW-0812">Transmembrane</keyword>
<reference evidence="6 7" key="1">
    <citation type="submission" date="2024-01" db="EMBL/GenBank/DDBJ databases">
        <title>Genome assemblies of Stephania.</title>
        <authorList>
            <person name="Yang L."/>
        </authorList>
    </citation>
    <scope>NUCLEOTIDE SEQUENCE [LARGE SCALE GENOMIC DNA]</scope>
    <source>
        <strain evidence="6">YNDBR</strain>
        <tissue evidence="6">Leaf</tissue>
    </source>
</reference>
<name>A0AAP0ER06_9MAGN</name>
<dbReference type="GO" id="GO:0016020">
    <property type="term" value="C:membrane"/>
    <property type="evidence" value="ECO:0007669"/>
    <property type="project" value="UniProtKB-SubCell"/>
</dbReference>
<feature type="transmembrane region" description="Helical" evidence="5">
    <location>
        <begin position="37"/>
        <end position="68"/>
    </location>
</feature>
<dbReference type="EMBL" id="JBBNAF010000011">
    <property type="protein sequence ID" value="KAK9098065.1"/>
    <property type="molecule type" value="Genomic_DNA"/>
</dbReference>
<gene>
    <name evidence="6" type="ORF">Syun_025110</name>
</gene>
<evidence type="ECO:0000256" key="4">
    <source>
        <dbReference type="ARBA" id="ARBA00023136"/>
    </source>
</evidence>
<evidence type="ECO:0000313" key="7">
    <source>
        <dbReference type="Proteomes" id="UP001420932"/>
    </source>
</evidence>
<comment type="caution">
    <text evidence="6">The sequence shown here is derived from an EMBL/GenBank/DDBJ whole genome shotgun (WGS) entry which is preliminary data.</text>
</comment>
<evidence type="ECO:0000256" key="2">
    <source>
        <dbReference type="ARBA" id="ARBA00022692"/>
    </source>
</evidence>
<protein>
    <submittedName>
        <fullName evidence="6">Uncharacterized protein</fullName>
    </submittedName>
</protein>
<keyword evidence="7" id="KW-1185">Reference proteome</keyword>
<dbReference type="Proteomes" id="UP001420932">
    <property type="component" value="Unassembled WGS sequence"/>
</dbReference>
<dbReference type="PANTHER" id="PTHR17920:SF24">
    <property type="entry name" value="ALPHA_BETA HYDROLASE-RELATED"/>
    <property type="match status" value="1"/>
</dbReference>
<dbReference type="PANTHER" id="PTHR17920">
    <property type="entry name" value="TRANSMEMBRANE AND COILED-COIL DOMAIN-CONTAINING PROTEIN 4 TMCO4"/>
    <property type="match status" value="1"/>
</dbReference>
<organism evidence="6 7">
    <name type="scientific">Stephania yunnanensis</name>
    <dbReference type="NCBI Taxonomy" id="152371"/>
    <lineage>
        <taxon>Eukaryota</taxon>
        <taxon>Viridiplantae</taxon>
        <taxon>Streptophyta</taxon>
        <taxon>Embryophyta</taxon>
        <taxon>Tracheophyta</taxon>
        <taxon>Spermatophyta</taxon>
        <taxon>Magnoliopsida</taxon>
        <taxon>Ranunculales</taxon>
        <taxon>Menispermaceae</taxon>
        <taxon>Menispermoideae</taxon>
        <taxon>Cissampelideae</taxon>
        <taxon>Stephania</taxon>
    </lineage>
</organism>
<proteinExistence type="predicted"/>
<feature type="transmembrane region" description="Helical" evidence="5">
    <location>
        <begin position="316"/>
        <end position="340"/>
    </location>
</feature>
<evidence type="ECO:0000256" key="3">
    <source>
        <dbReference type="ARBA" id="ARBA00022989"/>
    </source>
</evidence>
<evidence type="ECO:0000256" key="5">
    <source>
        <dbReference type="SAM" id="Phobius"/>
    </source>
</evidence>
<dbReference type="Pfam" id="PF05277">
    <property type="entry name" value="DUF726"/>
    <property type="match status" value="1"/>
</dbReference>
<keyword evidence="4 5" id="KW-0472">Membrane</keyword>
<dbReference type="AlphaFoldDB" id="A0AAP0ER06"/>
<comment type="subcellular location">
    <subcellularLocation>
        <location evidence="1">Membrane</location>
        <topology evidence="1">Multi-pass membrane protein</topology>
    </subcellularLocation>
</comment>
<accession>A0AAP0ER06</accession>
<dbReference type="InterPro" id="IPR007941">
    <property type="entry name" value="DUF726"/>
</dbReference>